<gene>
    <name evidence="12" type="ORF">HD601_002076</name>
</gene>
<evidence type="ECO:0000256" key="6">
    <source>
        <dbReference type="ARBA" id="ARBA00022763"/>
    </source>
</evidence>
<keyword evidence="4 9" id="KW-0489">Methyltransferase</keyword>
<dbReference type="RefSeq" id="WP_184821580.1">
    <property type="nucleotide sequence ID" value="NZ_JACHMM010000001.1"/>
</dbReference>
<dbReference type="Proteomes" id="UP000542813">
    <property type="component" value="Unassembled WGS sequence"/>
</dbReference>
<dbReference type="InterPro" id="IPR036388">
    <property type="entry name" value="WH-like_DNA-bd_sf"/>
</dbReference>
<feature type="domain" description="Methylated-DNA-[protein]-cysteine S-methyltransferase DNA binding" evidence="10">
    <location>
        <begin position="81"/>
        <end position="160"/>
    </location>
</feature>
<dbReference type="GO" id="GO:0006307">
    <property type="term" value="P:DNA alkylation repair"/>
    <property type="evidence" value="ECO:0007669"/>
    <property type="project" value="UniProtKB-UniRule"/>
</dbReference>
<organism evidence="12 13">
    <name type="scientific">Jiangella mangrovi</name>
    <dbReference type="NCBI Taxonomy" id="1524084"/>
    <lineage>
        <taxon>Bacteria</taxon>
        <taxon>Bacillati</taxon>
        <taxon>Actinomycetota</taxon>
        <taxon>Actinomycetes</taxon>
        <taxon>Jiangellales</taxon>
        <taxon>Jiangellaceae</taxon>
        <taxon>Jiangella</taxon>
    </lineage>
</organism>
<dbReference type="SUPFAM" id="SSF53155">
    <property type="entry name" value="Methylated DNA-protein cysteine methyltransferase domain"/>
    <property type="match status" value="1"/>
</dbReference>
<evidence type="ECO:0000256" key="7">
    <source>
        <dbReference type="ARBA" id="ARBA00023204"/>
    </source>
</evidence>
<dbReference type="PANTHER" id="PTHR10815">
    <property type="entry name" value="METHYLATED-DNA--PROTEIN-CYSTEINE METHYLTRANSFERASE"/>
    <property type="match status" value="1"/>
</dbReference>
<dbReference type="GO" id="GO:0005737">
    <property type="term" value="C:cytoplasm"/>
    <property type="evidence" value="ECO:0007669"/>
    <property type="project" value="UniProtKB-SubCell"/>
</dbReference>
<proteinExistence type="inferred from homology"/>
<keyword evidence="3 9" id="KW-0963">Cytoplasm</keyword>
<dbReference type="EMBL" id="JACHMM010000001">
    <property type="protein sequence ID" value="MBB5787501.1"/>
    <property type="molecule type" value="Genomic_DNA"/>
</dbReference>
<dbReference type="InterPro" id="IPR014048">
    <property type="entry name" value="MethylDNA_cys_MeTrfase_DNA-bd"/>
</dbReference>
<comment type="catalytic activity">
    <reaction evidence="8 9">
        <text>a 6-O-methyl-2'-deoxyguanosine in DNA + L-cysteinyl-[protein] = S-methyl-L-cysteinyl-[protein] + a 2'-deoxyguanosine in DNA</text>
        <dbReference type="Rhea" id="RHEA:24000"/>
        <dbReference type="Rhea" id="RHEA-COMP:10131"/>
        <dbReference type="Rhea" id="RHEA-COMP:10132"/>
        <dbReference type="Rhea" id="RHEA-COMP:11367"/>
        <dbReference type="Rhea" id="RHEA-COMP:11368"/>
        <dbReference type="ChEBI" id="CHEBI:29950"/>
        <dbReference type="ChEBI" id="CHEBI:82612"/>
        <dbReference type="ChEBI" id="CHEBI:85445"/>
        <dbReference type="ChEBI" id="CHEBI:85448"/>
        <dbReference type="EC" id="2.1.1.63"/>
    </reaction>
</comment>
<feature type="domain" description="Methylguanine DNA methyltransferase ribonuclease-like" evidence="11">
    <location>
        <begin position="5"/>
        <end position="77"/>
    </location>
</feature>
<comment type="miscellaneous">
    <text evidence="9">This enzyme catalyzes only one turnover and therefore is not strictly catalytic. According to one definition, an enzyme is a biocatalyst that acts repeatedly and over many reaction cycles.</text>
</comment>
<comment type="subcellular location">
    <subcellularLocation>
        <location evidence="9">Cytoplasm</location>
    </subcellularLocation>
</comment>
<dbReference type="PANTHER" id="PTHR10815:SF5">
    <property type="entry name" value="METHYLATED-DNA--PROTEIN-CYSTEINE METHYLTRANSFERASE"/>
    <property type="match status" value="1"/>
</dbReference>
<dbReference type="Gene3D" id="3.30.160.70">
    <property type="entry name" value="Methylated DNA-protein cysteine methyltransferase domain"/>
    <property type="match status" value="1"/>
</dbReference>
<dbReference type="InterPro" id="IPR036631">
    <property type="entry name" value="MGMT_N_sf"/>
</dbReference>
<comment type="similarity">
    <text evidence="2 9">Belongs to the MGMT family.</text>
</comment>
<name>A0A7W9GPR1_9ACTN</name>
<dbReference type="CDD" id="cd06445">
    <property type="entry name" value="ATase"/>
    <property type="match status" value="1"/>
</dbReference>
<dbReference type="FunFam" id="1.10.10.10:FF:000214">
    <property type="entry name" value="Methylated-DNA--protein-cysteine methyltransferase"/>
    <property type="match status" value="1"/>
</dbReference>
<dbReference type="AlphaFoldDB" id="A0A7W9GPR1"/>
<reference evidence="12 13" key="1">
    <citation type="submission" date="2020-08" db="EMBL/GenBank/DDBJ databases">
        <title>Sequencing the genomes of 1000 actinobacteria strains.</title>
        <authorList>
            <person name="Klenk H.-P."/>
        </authorList>
    </citation>
    <scope>NUCLEOTIDE SEQUENCE [LARGE SCALE GENOMIC DNA]</scope>
    <source>
        <strain evidence="12 13">DSM 102122</strain>
    </source>
</reference>
<evidence type="ECO:0000256" key="9">
    <source>
        <dbReference type="HAMAP-Rule" id="MF_00772"/>
    </source>
</evidence>
<keyword evidence="7 9" id="KW-0234">DNA repair</keyword>
<dbReference type="GO" id="GO:0032259">
    <property type="term" value="P:methylation"/>
    <property type="evidence" value="ECO:0007669"/>
    <property type="project" value="UniProtKB-KW"/>
</dbReference>
<evidence type="ECO:0000313" key="12">
    <source>
        <dbReference type="EMBL" id="MBB5787501.1"/>
    </source>
</evidence>
<comment type="catalytic activity">
    <reaction evidence="1 9">
        <text>a 4-O-methyl-thymidine in DNA + L-cysteinyl-[protein] = a thymidine in DNA + S-methyl-L-cysteinyl-[protein]</text>
        <dbReference type="Rhea" id="RHEA:53428"/>
        <dbReference type="Rhea" id="RHEA-COMP:10131"/>
        <dbReference type="Rhea" id="RHEA-COMP:10132"/>
        <dbReference type="Rhea" id="RHEA-COMP:13555"/>
        <dbReference type="Rhea" id="RHEA-COMP:13556"/>
        <dbReference type="ChEBI" id="CHEBI:29950"/>
        <dbReference type="ChEBI" id="CHEBI:82612"/>
        <dbReference type="ChEBI" id="CHEBI:137386"/>
        <dbReference type="ChEBI" id="CHEBI:137387"/>
        <dbReference type="EC" id="2.1.1.63"/>
    </reaction>
</comment>
<dbReference type="InterPro" id="IPR001497">
    <property type="entry name" value="MethylDNA_cys_MeTrfase_AS"/>
</dbReference>
<feature type="active site" description="Nucleophile; methyl group acceptor" evidence="9">
    <location>
        <position position="132"/>
    </location>
</feature>
<sequence length="170" mass="18402">MNVRHVVLDSSLGPLTVVAEDGAITGLYFRHHIRRPSAETFGPEVPVSEDALLNEASTQLHEYLGGERREFDLPLAPEGDDFQDAVRTIVEDIPFGETTTYGQIAELLGDRRRAWDVGQAVGANPLCIVVPCHRVVGANGSLTGYAGGLKRKKALLELEEPAPVSAGRLF</sequence>
<evidence type="ECO:0000256" key="2">
    <source>
        <dbReference type="ARBA" id="ARBA00008711"/>
    </source>
</evidence>
<dbReference type="InterPro" id="IPR036217">
    <property type="entry name" value="MethylDNA_cys_MeTrfase_DNAb"/>
</dbReference>
<dbReference type="PROSITE" id="PS00374">
    <property type="entry name" value="MGMT"/>
    <property type="match status" value="1"/>
</dbReference>
<dbReference type="GO" id="GO:0003908">
    <property type="term" value="F:methylated-DNA-[protein]-cysteine S-methyltransferase activity"/>
    <property type="evidence" value="ECO:0007669"/>
    <property type="project" value="UniProtKB-UniRule"/>
</dbReference>
<dbReference type="SUPFAM" id="SSF46767">
    <property type="entry name" value="Methylated DNA-protein cysteine methyltransferase, C-terminal domain"/>
    <property type="match status" value="1"/>
</dbReference>
<dbReference type="Pfam" id="PF01035">
    <property type="entry name" value="DNA_binding_1"/>
    <property type="match status" value="1"/>
</dbReference>
<evidence type="ECO:0000259" key="11">
    <source>
        <dbReference type="Pfam" id="PF02870"/>
    </source>
</evidence>
<comment type="caution">
    <text evidence="12">The sequence shown here is derived from an EMBL/GenBank/DDBJ whole genome shotgun (WGS) entry which is preliminary data.</text>
</comment>
<keyword evidence="6 9" id="KW-0227">DNA damage</keyword>
<dbReference type="EC" id="2.1.1.63" evidence="9"/>
<dbReference type="NCBIfam" id="TIGR00589">
    <property type="entry name" value="ogt"/>
    <property type="match status" value="1"/>
</dbReference>
<evidence type="ECO:0000259" key="10">
    <source>
        <dbReference type="Pfam" id="PF01035"/>
    </source>
</evidence>
<protein>
    <recommendedName>
        <fullName evidence="9">Methylated-DNA--protein-cysteine methyltransferase</fullName>
        <ecNumber evidence="9">2.1.1.63</ecNumber>
    </recommendedName>
    <alternativeName>
        <fullName evidence="9">6-O-methylguanine-DNA methyltransferase</fullName>
        <shortName evidence="9">MGMT</shortName>
    </alternativeName>
    <alternativeName>
        <fullName evidence="9">O-6-methylguanine-DNA-alkyltransferase</fullName>
    </alternativeName>
</protein>
<evidence type="ECO:0000256" key="1">
    <source>
        <dbReference type="ARBA" id="ARBA00001286"/>
    </source>
</evidence>
<evidence type="ECO:0000256" key="4">
    <source>
        <dbReference type="ARBA" id="ARBA00022603"/>
    </source>
</evidence>
<accession>A0A7W9GPR1</accession>
<evidence type="ECO:0000256" key="5">
    <source>
        <dbReference type="ARBA" id="ARBA00022679"/>
    </source>
</evidence>
<dbReference type="InterPro" id="IPR023546">
    <property type="entry name" value="MGMT"/>
</dbReference>
<comment type="function">
    <text evidence="9">Involved in the cellular defense against the biological effects of O6-methylguanine (O6-MeG) and O4-methylthymine (O4-MeT) in DNA. Repairs the methylated nucleobase in DNA by stoichiometrically transferring the methyl group to a cysteine residue in the enzyme. This is a suicide reaction: the enzyme is irreversibly inactivated.</text>
</comment>
<evidence type="ECO:0000256" key="3">
    <source>
        <dbReference type="ARBA" id="ARBA00022490"/>
    </source>
</evidence>
<keyword evidence="13" id="KW-1185">Reference proteome</keyword>
<dbReference type="InterPro" id="IPR008332">
    <property type="entry name" value="MethylG_MeTrfase_N"/>
</dbReference>
<evidence type="ECO:0000256" key="8">
    <source>
        <dbReference type="ARBA" id="ARBA00049348"/>
    </source>
</evidence>
<evidence type="ECO:0000313" key="13">
    <source>
        <dbReference type="Proteomes" id="UP000542813"/>
    </source>
</evidence>
<dbReference type="HAMAP" id="MF_00772">
    <property type="entry name" value="OGT"/>
    <property type="match status" value="1"/>
</dbReference>
<keyword evidence="5 9" id="KW-0808">Transferase</keyword>
<dbReference type="Gene3D" id="1.10.10.10">
    <property type="entry name" value="Winged helix-like DNA-binding domain superfamily/Winged helix DNA-binding domain"/>
    <property type="match status" value="1"/>
</dbReference>
<dbReference type="Pfam" id="PF02870">
    <property type="entry name" value="Methyltransf_1N"/>
    <property type="match status" value="1"/>
</dbReference>